<dbReference type="GO" id="GO:0004175">
    <property type="term" value="F:endopeptidase activity"/>
    <property type="evidence" value="ECO:0007669"/>
    <property type="project" value="UniProtKB-ARBA"/>
</dbReference>
<dbReference type="PANTHER" id="PTHR43592:SF15">
    <property type="entry name" value="CAAX AMINO TERMINAL PROTEASE FAMILY PROTEIN"/>
    <property type="match status" value="1"/>
</dbReference>
<feature type="transmembrane region" description="Helical" evidence="1">
    <location>
        <begin position="203"/>
        <end position="236"/>
    </location>
</feature>
<comment type="caution">
    <text evidence="3">The sequence shown here is derived from an EMBL/GenBank/DDBJ whole genome shotgun (WGS) entry which is preliminary data.</text>
</comment>
<feature type="transmembrane region" description="Helical" evidence="1">
    <location>
        <begin position="107"/>
        <end position="125"/>
    </location>
</feature>
<dbReference type="InterPro" id="IPR003675">
    <property type="entry name" value="Rce1/LyrA-like_dom"/>
</dbReference>
<feature type="transmembrane region" description="Helical" evidence="1">
    <location>
        <begin position="16"/>
        <end position="37"/>
    </location>
</feature>
<accession>A0A0E9MYP7</accession>
<organism evidence="3 4">
    <name type="scientific">Flavihumibacter petaseus NBRC 106054</name>
    <dbReference type="NCBI Taxonomy" id="1220578"/>
    <lineage>
        <taxon>Bacteria</taxon>
        <taxon>Pseudomonadati</taxon>
        <taxon>Bacteroidota</taxon>
        <taxon>Chitinophagia</taxon>
        <taxon>Chitinophagales</taxon>
        <taxon>Chitinophagaceae</taxon>
        <taxon>Flavihumibacter</taxon>
    </lineage>
</organism>
<gene>
    <name evidence="3" type="ORF">FPE01S_01_18750</name>
</gene>
<keyword evidence="1" id="KW-1133">Transmembrane helix</keyword>
<keyword evidence="4" id="KW-1185">Reference proteome</keyword>
<feature type="transmembrane region" description="Helical" evidence="1">
    <location>
        <begin position="70"/>
        <end position="87"/>
    </location>
</feature>
<feature type="transmembrane region" description="Helical" evidence="1">
    <location>
        <begin position="168"/>
        <end position="191"/>
    </location>
</feature>
<sequence>MHLATVITYLKYKPAWLQLVIFGLITCGTTIIGSSILEMVVNSIYGLKSTDFIEPDLKNMRIIAALRAKQAFGTIFVFLVSSLLFAYKSDERPLQYLGIRKPQRPRFWLVAILLMLAALPLASWLNDVSHQLHFPASWQSTENAIRSFEKKLMETVKAMLHMKGPGEFMLMLVIVAVIPAICEEIFFRGVLQRLLIQVTKRPVWGIVITACMFSLFHGEVFGFAARAFLGILLGALYWYSGSIWPAIIGHFLHNALQVTLFYINSNLADKDFDLQPGVIIVSAVAVGAGIWYMRRISHTHYGEIYDTDDDLVLPSPKDE</sequence>
<dbReference type="GO" id="GO:0080120">
    <property type="term" value="P:CAAX-box protein maturation"/>
    <property type="evidence" value="ECO:0007669"/>
    <property type="project" value="UniProtKB-ARBA"/>
</dbReference>
<protein>
    <recommendedName>
        <fullName evidence="2">CAAX prenyl protease 2/Lysostaphin resistance protein A-like domain-containing protein</fullName>
    </recommendedName>
</protein>
<dbReference type="STRING" id="1220578.FPE01S_01_18750"/>
<dbReference type="PANTHER" id="PTHR43592">
    <property type="entry name" value="CAAX AMINO TERMINAL PROTEASE"/>
    <property type="match status" value="1"/>
</dbReference>
<dbReference type="EMBL" id="BBWV01000001">
    <property type="protein sequence ID" value="GAO42857.1"/>
    <property type="molecule type" value="Genomic_DNA"/>
</dbReference>
<dbReference type="AlphaFoldDB" id="A0A0E9MYP7"/>
<evidence type="ECO:0000256" key="1">
    <source>
        <dbReference type="SAM" id="Phobius"/>
    </source>
</evidence>
<feature type="domain" description="CAAX prenyl protease 2/Lysostaphin resistance protein A-like" evidence="2">
    <location>
        <begin position="167"/>
        <end position="256"/>
    </location>
</feature>
<dbReference type="Pfam" id="PF02517">
    <property type="entry name" value="Rce1-like"/>
    <property type="match status" value="1"/>
</dbReference>
<evidence type="ECO:0000313" key="3">
    <source>
        <dbReference type="EMBL" id="GAO42857.1"/>
    </source>
</evidence>
<dbReference type="RefSeq" id="WP_052955652.1">
    <property type="nucleotide sequence ID" value="NZ_BBWV01000001.1"/>
</dbReference>
<keyword evidence="1" id="KW-0472">Membrane</keyword>
<reference evidence="3 4" key="1">
    <citation type="submission" date="2015-04" db="EMBL/GenBank/DDBJ databases">
        <title>Whole genome shotgun sequence of Flavihumibacter petaseus NBRC 106054.</title>
        <authorList>
            <person name="Miyazawa S."/>
            <person name="Hosoyama A."/>
            <person name="Hashimoto M."/>
            <person name="Noguchi M."/>
            <person name="Tsuchikane K."/>
            <person name="Ohji S."/>
            <person name="Yamazoe A."/>
            <person name="Ichikawa N."/>
            <person name="Kimura A."/>
            <person name="Fujita N."/>
        </authorList>
    </citation>
    <scope>NUCLEOTIDE SEQUENCE [LARGE SCALE GENOMIC DNA]</scope>
    <source>
        <strain evidence="3 4">NBRC 106054</strain>
    </source>
</reference>
<proteinExistence type="predicted"/>
<keyword evidence="1" id="KW-0812">Transmembrane</keyword>
<dbReference type="Proteomes" id="UP000033121">
    <property type="component" value="Unassembled WGS sequence"/>
</dbReference>
<evidence type="ECO:0000259" key="2">
    <source>
        <dbReference type="Pfam" id="PF02517"/>
    </source>
</evidence>
<dbReference type="OrthoDB" id="1523022at2"/>
<name>A0A0E9MYP7_9BACT</name>
<evidence type="ECO:0000313" key="4">
    <source>
        <dbReference type="Proteomes" id="UP000033121"/>
    </source>
</evidence>